<reference evidence="4" key="1">
    <citation type="submission" date="2018-02" db="EMBL/GenBank/DDBJ databases">
        <authorList>
            <person name="Vasarhelyi B.M."/>
            <person name="Deshmukh S."/>
            <person name="Balint B."/>
            <person name="Kukolya J."/>
        </authorList>
    </citation>
    <scope>NUCLEOTIDE SEQUENCE</scope>
    <source>
        <strain evidence="4">KB22</strain>
    </source>
</reference>
<proteinExistence type="predicted"/>
<dbReference type="InterPro" id="IPR045155">
    <property type="entry name" value="Beta-lactam_cat"/>
</dbReference>
<comment type="caution">
    <text evidence="4">The sequence shown here is derived from an EMBL/GenBank/DDBJ whole genome shotgun (WGS) entry which is preliminary data.</text>
</comment>
<evidence type="ECO:0000256" key="2">
    <source>
        <dbReference type="SAM" id="SignalP"/>
    </source>
</evidence>
<feature type="signal peptide" evidence="2">
    <location>
        <begin position="1"/>
        <end position="20"/>
    </location>
</feature>
<dbReference type="AlphaFoldDB" id="A0A928UT09"/>
<dbReference type="Proteomes" id="UP000616201">
    <property type="component" value="Unassembled WGS sequence"/>
</dbReference>
<protein>
    <submittedName>
        <fullName evidence="4">Serine hydrolase</fullName>
    </submittedName>
</protein>
<keyword evidence="5" id="KW-1185">Reference proteome</keyword>
<dbReference type="EMBL" id="PRDK01000001">
    <property type="protein sequence ID" value="MBE8712283.1"/>
    <property type="molecule type" value="Genomic_DNA"/>
</dbReference>
<organism evidence="4 5">
    <name type="scientific">Sphingobacterium hungaricum</name>
    <dbReference type="NCBI Taxonomy" id="2082723"/>
    <lineage>
        <taxon>Bacteria</taxon>
        <taxon>Pseudomonadati</taxon>
        <taxon>Bacteroidota</taxon>
        <taxon>Sphingobacteriia</taxon>
        <taxon>Sphingobacteriales</taxon>
        <taxon>Sphingobacteriaceae</taxon>
        <taxon>Sphingobacterium</taxon>
    </lineage>
</organism>
<accession>A0A928UT09</accession>
<feature type="domain" description="Beta-lactamase class A catalytic" evidence="3">
    <location>
        <begin position="43"/>
        <end position="258"/>
    </location>
</feature>
<comment type="catalytic activity">
    <reaction evidence="1">
        <text>a beta-lactam + H2O = a substituted beta-amino acid</text>
        <dbReference type="Rhea" id="RHEA:20401"/>
        <dbReference type="ChEBI" id="CHEBI:15377"/>
        <dbReference type="ChEBI" id="CHEBI:35627"/>
        <dbReference type="ChEBI" id="CHEBI:140347"/>
        <dbReference type="EC" id="3.5.2.6"/>
    </reaction>
</comment>
<evidence type="ECO:0000256" key="1">
    <source>
        <dbReference type="ARBA" id="ARBA00001526"/>
    </source>
</evidence>
<sequence length="300" mass="34097">MMKLRLILFLSLLFSTPTMAQKTDSKLQKLLEKEVENFRGDIGIYVKNLKTNKVAKINSDTIFSTASIVKVPILVGVFDKINNNQLQLNQKFTYSEKQVYGGSGLMQFFKDSSETDLSTMVSLMLSYSDNVASLWCQDLAGGGKEINVLMEKLGFAHTKVNSRTLGRESDWKKYGWGQTTPEEMARLFILIRQQQLLTPQLDDKMYRFLKNQFYNGRSLSQIPSTINAIDKTGSVDASRGEVILVNAPSGDYVFCILTDNNQDKSWGNTNEAEVLTRKISNLLWNYFEPKNQFTPFQVVE</sequence>
<keyword evidence="2" id="KW-0732">Signal</keyword>
<evidence type="ECO:0000313" key="5">
    <source>
        <dbReference type="Proteomes" id="UP000616201"/>
    </source>
</evidence>
<dbReference type="InterPro" id="IPR012338">
    <property type="entry name" value="Beta-lactam/transpept-like"/>
</dbReference>
<dbReference type="SUPFAM" id="SSF56601">
    <property type="entry name" value="beta-lactamase/transpeptidase-like"/>
    <property type="match status" value="1"/>
</dbReference>
<feature type="chain" id="PRO_5037243284" evidence="2">
    <location>
        <begin position="21"/>
        <end position="300"/>
    </location>
</feature>
<keyword evidence="4" id="KW-0378">Hydrolase</keyword>
<name>A0A928UT09_9SPHI</name>
<dbReference type="PANTHER" id="PTHR35333:SF4">
    <property type="entry name" value="SLR0121 PROTEIN"/>
    <property type="match status" value="1"/>
</dbReference>
<dbReference type="PANTHER" id="PTHR35333">
    <property type="entry name" value="BETA-LACTAMASE"/>
    <property type="match status" value="1"/>
</dbReference>
<dbReference type="GO" id="GO:0008800">
    <property type="term" value="F:beta-lactamase activity"/>
    <property type="evidence" value="ECO:0007669"/>
    <property type="project" value="UniProtKB-EC"/>
</dbReference>
<dbReference type="Gene3D" id="3.40.710.10">
    <property type="entry name" value="DD-peptidase/beta-lactamase superfamily"/>
    <property type="match status" value="1"/>
</dbReference>
<dbReference type="Pfam" id="PF13354">
    <property type="entry name" value="Beta-lactamase2"/>
    <property type="match status" value="1"/>
</dbReference>
<gene>
    <name evidence="4" type="ORF">C4F49_01135</name>
</gene>
<evidence type="ECO:0000313" key="4">
    <source>
        <dbReference type="EMBL" id="MBE8712283.1"/>
    </source>
</evidence>
<dbReference type="InterPro" id="IPR000871">
    <property type="entry name" value="Beta-lactam_class-A"/>
</dbReference>
<evidence type="ECO:0000259" key="3">
    <source>
        <dbReference type="Pfam" id="PF13354"/>
    </source>
</evidence>
<dbReference type="GO" id="GO:0046677">
    <property type="term" value="P:response to antibiotic"/>
    <property type="evidence" value="ECO:0007669"/>
    <property type="project" value="InterPro"/>
</dbReference>
<dbReference type="GO" id="GO:0030655">
    <property type="term" value="P:beta-lactam antibiotic catabolic process"/>
    <property type="evidence" value="ECO:0007669"/>
    <property type="project" value="InterPro"/>
</dbReference>